<keyword evidence="10" id="KW-0594">Phospholipid biosynthesis</keyword>
<evidence type="ECO:0000256" key="10">
    <source>
        <dbReference type="ARBA" id="ARBA00023209"/>
    </source>
</evidence>
<keyword evidence="9" id="KW-0443">Lipid metabolism</keyword>
<dbReference type="PANTHER" id="PTHR12358">
    <property type="entry name" value="SPHINGOSINE KINASE"/>
    <property type="match status" value="1"/>
</dbReference>
<evidence type="ECO:0000256" key="5">
    <source>
        <dbReference type="ARBA" id="ARBA00022741"/>
    </source>
</evidence>
<keyword evidence="14" id="KW-1185">Reference proteome</keyword>
<comment type="caution">
    <text evidence="13">The sequence shown here is derived from an EMBL/GenBank/DDBJ whole genome shotgun (WGS) entry which is preliminary data.</text>
</comment>
<feature type="domain" description="DAGKc" evidence="12">
    <location>
        <begin position="1"/>
        <end position="127"/>
    </location>
</feature>
<evidence type="ECO:0000256" key="8">
    <source>
        <dbReference type="ARBA" id="ARBA00022842"/>
    </source>
</evidence>
<evidence type="ECO:0000313" key="14">
    <source>
        <dbReference type="Proteomes" id="UP001242368"/>
    </source>
</evidence>
<keyword evidence="8" id="KW-0460">Magnesium</keyword>
<gene>
    <name evidence="13" type="ORF">QW060_01575</name>
</gene>
<keyword evidence="4" id="KW-0479">Metal-binding</keyword>
<proteinExistence type="predicted"/>
<organism evidence="13 14">
    <name type="scientific">Paenimyroides ceti</name>
    <dbReference type="NCBI Taxonomy" id="395087"/>
    <lineage>
        <taxon>Bacteria</taxon>
        <taxon>Pseudomonadati</taxon>
        <taxon>Bacteroidota</taxon>
        <taxon>Flavobacteriia</taxon>
        <taxon>Flavobacteriales</taxon>
        <taxon>Flavobacteriaceae</taxon>
        <taxon>Paenimyroides</taxon>
    </lineage>
</organism>
<keyword evidence="5" id="KW-0547">Nucleotide-binding</keyword>
<dbReference type="InterPro" id="IPR045540">
    <property type="entry name" value="YegS/DAGK_C"/>
</dbReference>
<accession>A0ABT8CMU2</accession>
<dbReference type="InterPro" id="IPR016064">
    <property type="entry name" value="NAD/diacylglycerol_kinase_sf"/>
</dbReference>
<name>A0ABT8CMU2_9FLAO</name>
<keyword evidence="6 13" id="KW-0418">Kinase</keyword>
<dbReference type="PANTHER" id="PTHR12358:SF106">
    <property type="entry name" value="LIPID KINASE YEGS"/>
    <property type="match status" value="1"/>
</dbReference>
<evidence type="ECO:0000256" key="9">
    <source>
        <dbReference type="ARBA" id="ARBA00023098"/>
    </source>
</evidence>
<dbReference type="InterPro" id="IPR050187">
    <property type="entry name" value="Lipid_Phosphate_FormReg"/>
</dbReference>
<dbReference type="Gene3D" id="2.60.200.40">
    <property type="match status" value="1"/>
</dbReference>
<dbReference type="SUPFAM" id="SSF111331">
    <property type="entry name" value="NAD kinase/diacylglycerol kinase-like"/>
    <property type="match status" value="1"/>
</dbReference>
<sequence>MNIEFIINPIAGKGKGKYIEEKIKAHFHDGDTVKIHYTAYPGHALIITQKILLRAPDIIVACGGDGTVNEVAHSLIHSAIPLGIIPIGSGNGLAAHLKIPKNTDKALQLLKKANTVSIDAGQVNRYYFFSNMGLGIDAAVIGRYEKVKQRNLWGYIKAGLWGIRNYRPAVYKVVWEEKLLKYPFFFLFCSNSNEAGYGISFTPKAKINDGLLDVLCVESLTFTQQLYFSLLVLIRKIHTYRKAVTGQISFLEIESSEPELHLQIDGEYKTIRENKIKIAVVKNAITVIIP</sequence>
<dbReference type="GO" id="GO:0016301">
    <property type="term" value="F:kinase activity"/>
    <property type="evidence" value="ECO:0007669"/>
    <property type="project" value="UniProtKB-KW"/>
</dbReference>
<evidence type="ECO:0000256" key="7">
    <source>
        <dbReference type="ARBA" id="ARBA00022840"/>
    </source>
</evidence>
<keyword evidence="2" id="KW-0444">Lipid biosynthesis</keyword>
<comment type="cofactor">
    <cofactor evidence="1">
        <name>Mg(2+)</name>
        <dbReference type="ChEBI" id="CHEBI:18420"/>
    </cofactor>
</comment>
<dbReference type="NCBIfam" id="TIGR00147">
    <property type="entry name" value="YegS/Rv2252/BmrU family lipid kinase"/>
    <property type="match status" value="1"/>
</dbReference>
<dbReference type="Proteomes" id="UP001242368">
    <property type="component" value="Unassembled WGS sequence"/>
</dbReference>
<evidence type="ECO:0000256" key="6">
    <source>
        <dbReference type="ARBA" id="ARBA00022777"/>
    </source>
</evidence>
<dbReference type="Gene3D" id="3.40.50.10330">
    <property type="entry name" value="Probable inorganic polyphosphate/atp-NAD kinase, domain 1"/>
    <property type="match status" value="1"/>
</dbReference>
<evidence type="ECO:0000259" key="12">
    <source>
        <dbReference type="PROSITE" id="PS50146"/>
    </source>
</evidence>
<dbReference type="SMART" id="SM00046">
    <property type="entry name" value="DAGKc"/>
    <property type="match status" value="1"/>
</dbReference>
<keyword evidence="11" id="KW-1208">Phospholipid metabolism</keyword>
<keyword evidence="3" id="KW-0808">Transferase</keyword>
<evidence type="ECO:0000256" key="1">
    <source>
        <dbReference type="ARBA" id="ARBA00001946"/>
    </source>
</evidence>
<evidence type="ECO:0000256" key="3">
    <source>
        <dbReference type="ARBA" id="ARBA00022679"/>
    </source>
</evidence>
<protein>
    <submittedName>
        <fullName evidence="13">Diacylglycerol kinase family lipid kinase</fullName>
    </submittedName>
</protein>
<dbReference type="InterPro" id="IPR001206">
    <property type="entry name" value="Diacylglycerol_kinase_cat_dom"/>
</dbReference>
<dbReference type="InterPro" id="IPR005218">
    <property type="entry name" value="Diacylglycerol/lipid_kinase"/>
</dbReference>
<dbReference type="RefSeq" id="WP_290361961.1">
    <property type="nucleotide sequence ID" value="NZ_JAUFQU010000001.1"/>
</dbReference>
<dbReference type="Pfam" id="PF00781">
    <property type="entry name" value="DAGK_cat"/>
    <property type="match status" value="1"/>
</dbReference>
<dbReference type="Pfam" id="PF19279">
    <property type="entry name" value="YegS_C"/>
    <property type="match status" value="1"/>
</dbReference>
<evidence type="ECO:0000313" key="13">
    <source>
        <dbReference type="EMBL" id="MDN3705812.1"/>
    </source>
</evidence>
<evidence type="ECO:0000256" key="2">
    <source>
        <dbReference type="ARBA" id="ARBA00022516"/>
    </source>
</evidence>
<evidence type="ECO:0000256" key="4">
    <source>
        <dbReference type="ARBA" id="ARBA00022723"/>
    </source>
</evidence>
<keyword evidence="7" id="KW-0067">ATP-binding</keyword>
<dbReference type="EMBL" id="JAUFQU010000001">
    <property type="protein sequence ID" value="MDN3705812.1"/>
    <property type="molecule type" value="Genomic_DNA"/>
</dbReference>
<reference evidence="14" key="1">
    <citation type="journal article" date="2019" name="Int. J. Syst. Evol. Microbiol.">
        <title>The Global Catalogue of Microorganisms (GCM) 10K type strain sequencing project: providing services to taxonomists for standard genome sequencing and annotation.</title>
        <authorList>
            <consortium name="The Broad Institute Genomics Platform"/>
            <consortium name="The Broad Institute Genome Sequencing Center for Infectious Disease"/>
            <person name="Wu L."/>
            <person name="Ma J."/>
        </authorList>
    </citation>
    <scope>NUCLEOTIDE SEQUENCE [LARGE SCALE GENOMIC DNA]</scope>
    <source>
        <strain evidence="14">CECT 7184</strain>
    </source>
</reference>
<dbReference type="PROSITE" id="PS50146">
    <property type="entry name" value="DAGK"/>
    <property type="match status" value="1"/>
</dbReference>
<dbReference type="InterPro" id="IPR017438">
    <property type="entry name" value="ATP-NAD_kinase_N"/>
</dbReference>
<evidence type="ECO:0000256" key="11">
    <source>
        <dbReference type="ARBA" id="ARBA00023264"/>
    </source>
</evidence>